<feature type="compositionally biased region" description="Polar residues" evidence="1">
    <location>
        <begin position="21"/>
        <end position="31"/>
    </location>
</feature>
<keyword evidence="3" id="KW-1185">Reference proteome</keyword>
<dbReference type="Proteomes" id="UP001497482">
    <property type="component" value="Chromosome 13"/>
</dbReference>
<organism evidence="2 3">
    <name type="scientific">Knipowitschia caucasica</name>
    <name type="common">Caucasian dwarf goby</name>
    <name type="synonym">Pomatoschistus caucasicus</name>
    <dbReference type="NCBI Taxonomy" id="637954"/>
    <lineage>
        <taxon>Eukaryota</taxon>
        <taxon>Metazoa</taxon>
        <taxon>Chordata</taxon>
        <taxon>Craniata</taxon>
        <taxon>Vertebrata</taxon>
        <taxon>Euteleostomi</taxon>
        <taxon>Actinopterygii</taxon>
        <taxon>Neopterygii</taxon>
        <taxon>Teleostei</taxon>
        <taxon>Neoteleostei</taxon>
        <taxon>Acanthomorphata</taxon>
        <taxon>Gobiaria</taxon>
        <taxon>Gobiiformes</taxon>
        <taxon>Gobioidei</taxon>
        <taxon>Gobiidae</taxon>
        <taxon>Gobiinae</taxon>
        <taxon>Knipowitschia</taxon>
    </lineage>
</organism>
<gene>
    <name evidence="2" type="ORF">KC01_LOCUS8589</name>
</gene>
<evidence type="ECO:0000256" key="1">
    <source>
        <dbReference type="SAM" id="MobiDB-lite"/>
    </source>
</evidence>
<protein>
    <submittedName>
        <fullName evidence="2">Uncharacterized protein</fullName>
    </submittedName>
</protein>
<sequence length="137" mass="15267">MAARRSEMEIFSQDEPDLSPVDTTSSSFTTSEKLEEENRALREEIKRLRDQQKAGSSADLETQVKALTKENAYLRKMAIKGNDDIRVAAHCWETAKAQPTAKGMARTLLLGLFSIDVLLKSNLTGGINKVSLWIPRS</sequence>
<name>A0AAV2JNL6_KNICA</name>
<dbReference type="AlphaFoldDB" id="A0AAV2JNL6"/>
<reference evidence="2 3" key="1">
    <citation type="submission" date="2024-04" db="EMBL/GenBank/DDBJ databases">
        <authorList>
            <person name="Waldvogel A.-M."/>
            <person name="Schoenle A."/>
        </authorList>
    </citation>
    <scope>NUCLEOTIDE SEQUENCE [LARGE SCALE GENOMIC DNA]</scope>
</reference>
<evidence type="ECO:0000313" key="3">
    <source>
        <dbReference type="Proteomes" id="UP001497482"/>
    </source>
</evidence>
<evidence type="ECO:0000313" key="2">
    <source>
        <dbReference type="EMBL" id="CAL1577212.1"/>
    </source>
</evidence>
<proteinExistence type="predicted"/>
<feature type="region of interest" description="Disordered" evidence="1">
    <location>
        <begin position="1"/>
        <end position="37"/>
    </location>
</feature>
<accession>A0AAV2JNL6</accession>
<dbReference type="EMBL" id="OZ035835">
    <property type="protein sequence ID" value="CAL1577212.1"/>
    <property type="molecule type" value="Genomic_DNA"/>
</dbReference>